<dbReference type="PANTHER" id="PTHR11117">
    <property type="entry name" value="SUCCINYL-COA LIGASE SUBUNIT ALPHA"/>
    <property type="match status" value="1"/>
</dbReference>
<feature type="binding site" evidence="5">
    <location>
        <position position="42"/>
    </location>
    <ligand>
        <name>CoA</name>
        <dbReference type="ChEBI" id="CHEBI:57287"/>
    </ligand>
</feature>
<dbReference type="HAMAP" id="MF_01988">
    <property type="entry name" value="Succ_CoA_alpha"/>
    <property type="match status" value="1"/>
</dbReference>
<dbReference type="AlphaFoldDB" id="A0A2A2H291"/>
<evidence type="ECO:0000256" key="7">
    <source>
        <dbReference type="RuleBase" id="RU000677"/>
    </source>
</evidence>
<protein>
    <recommendedName>
        <fullName evidence="5">Succinate--CoA ligase [ADP-forming] subunit alpha</fullName>
        <ecNumber evidence="5">6.2.1.5</ecNumber>
    </recommendedName>
    <alternativeName>
        <fullName evidence="5">Succinyl-CoA synthetase subunit alpha</fullName>
        <shortName evidence="5">SCS-alpha</shortName>
    </alternativeName>
</protein>
<keyword evidence="4 5" id="KW-0547">Nucleotide-binding</keyword>
<dbReference type="EMBL" id="LMVM01000038">
    <property type="protein sequence ID" value="PAV03541.1"/>
    <property type="molecule type" value="Genomic_DNA"/>
</dbReference>
<dbReference type="GO" id="GO:0004776">
    <property type="term" value="F:succinate-CoA ligase (GDP-forming) activity"/>
    <property type="evidence" value="ECO:0007669"/>
    <property type="project" value="TreeGrafter"/>
</dbReference>
<dbReference type="NCBIfam" id="NF004230">
    <property type="entry name" value="PRK05678.1"/>
    <property type="match status" value="1"/>
</dbReference>
<dbReference type="Pfam" id="PF00549">
    <property type="entry name" value="Ligase_CoA"/>
    <property type="match status" value="1"/>
</dbReference>
<dbReference type="Pfam" id="PF02629">
    <property type="entry name" value="CoA_binding"/>
    <property type="match status" value="1"/>
</dbReference>
<evidence type="ECO:0000256" key="3">
    <source>
        <dbReference type="ARBA" id="ARBA00022598"/>
    </source>
</evidence>
<dbReference type="UniPathway" id="UPA00223">
    <property type="reaction ID" value="UER00999"/>
</dbReference>
<dbReference type="SUPFAM" id="SSF51735">
    <property type="entry name" value="NAD(P)-binding Rossmann-fold domains"/>
    <property type="match status" value="1"/>
</dbReference>
<evidence type="ECO:0000313" key="10">
    <source>
        <dbReference type="EMBL" id="PAV03541.1"/>
    </source>
</evidence>
<sequence length="288" mass="30018">MIILDENTRCIVQGATGKQGSFHTEQMLAYNTNIVAGTSPGKGGQKLGPVNIYNSVEEAKEENPDINASIIFIPAPFAKDAAFEAISQLDIVTIITEHIPVHDTMEIVEYAKKNDTIVIGPNTPGVITPGVGKLGIMPTHIFNKGNVGIVSRSGTLTYEVANQITNAGMGQSTCLGIGGDPVVGMDFADVLQRFEDDDGTDAMVMIGEIGGNAEENAAKFISKNISKPVVAYIAGVTAPPGKRMGHAGAIIEGESGTAKSKIAALEEAGVTVASAPSEIVKVIKDALK</sequence>
<evidence type="ECO:0000313" key="11">
    <source>
        <dbReference type="Proteomes" id="UP000217784"/>
    </source>
</evidence>
<dbReference type="InterPro" id="IPR003781">
    <property type="entry name" value="CoA-bd"/>
</dbReference>
<feature type="domain" description="CoA-binding" evidence="9">
    <location>
        <begin position="3"/>
        <end position="99"/>
    </location>
</feature>
<comment type="subunit">
    <text evidence="5 8">Heterotetramer of two alpha and two beta subunits.</text>
</comment>
<dbReference type="InterPro" id="IPR036291">
    <property type="entry name" value="NAD(P)-bd_dom_sf"/>
</dbReference>
<evidence type="ECO:0000256" key="8">
    <source>
        <dbReference type="RuleBase" id="RU000699"/>
    </source>
</evidence>
<reference evidence="10 11" key="1">
    <citation type="journal article" date="2017" name="BMC Genomics">
        <title>Genomic analysis of methanogenic archaea reveals a shift towards energy conservation.</title>
        <authorList>
            <person name="Gilmore S.P."/>
            <person name="Henske J.K."/>
            <person name="Sexton J.A."/>
            <person name="Solomon K.V."/>
            <person name="Seppala S."/>
            <person name="Yoo J.I."/>
            <person name="Huyett L.M."/>
            <person name="Pressman A."/>
            <person name="Cogan J.Z."/>
            <person name="Kivenson V."/>
            <person name="Peng X."/>
            <person name="Tan Y."/>
            <person name="Valentine D.L."/>
            <person name="O'Malley M.A."/>
        </authorList>
    </citation>
    <scope>NUCLEOTIDE SEQUENCE [LARGE SCALE GENOMIC DNA]</scope>
    <source>
        <strain evidence="10 11">M.o.H.</strain>
    </source>
</reference>
<evidence type="ECO:0000256" key="6">
    <source>
        <dbReference type="PIRSR" id="PIRSR001553-1"/>
    </source>
</evidence>
<dbReference type="Proteomes" id="UP000217784">
    <property type="component" value="Unassembled WGS sequence"/>
</dbReference>
<dbReference type="PIRSF" id="PIRSF001553">
    <property type="entry name" value="SucCS_alpha"/>
    <property type="match status" value="1"/>
</dbReference>
<organism evidence="10 11">
    <name type="scientific">Methanobacterium bryantii</name>
    <dbReference type="NCBI Taxonomy" id="2161"/>
    <lineage>
        <taxon>Archaea</taxon>
        <taxon>Methanobacteriati</taxon>
        <taxon>Methanobacteriota</taxon>
        <taxon>Methanomada group</taxon>
        <taxon>Methanobacteria</taxon>
        <taxon>Methanobacteriales</taxon>
        <taxon>Methanobacteriaceae</taxon>
        <taxon>Methanobacterium</taxon>
    </lineage>
</organism>
<evidence type="ECO:0000259" key="9">
    <source>
        <dbReference type="SMART" id="SM00881"/>
    </source>
</evidence>
<feature type="binding site" evidence="5">
    <location>
        <begin position="95"/>
        <end position="97"/>
    </location>
    <ligand>
        <name>CoA</name>
        <dbReference type="ChEBI" id="CHEBI:57287"/>
    </ligand>
</feature>
<dbReference type="SMART" id="SM00881">
    <property type="entry name" value="CoA_binding"/>
    <property type="match status" value="1"/>
</dbReference>
<evidence type="ECO:0000256" key="4">
    <source>
        <dbReference type="ARBA" id="ARBA00022741"/>
    </source>
</evidence>
<dbReference type="EC" id="6.2.1.5" evidence="5"/>
<dbReference type="GO" id="GO:0006099">
    <property type="term" value="P:tricarboxylic acid cycle"/>
    <property type="evidence" value="ECO:0007669"/>
    <property type="project" value="UniProtKB-UniRule"/>
</dbReference>
<keyword evidence="2 5" id="KW-0816">Tricarboxylic acid cycle</keyword>
<evidence type="ECO:0000256" key="1">
    <source>
        <dbReference type="ARBA" id="ARBA00001619"/>
    </source>
</evidence>
<dbReference type="NCBIfam" id="TIGR01019">
    <property type="entry name" value="sucCoAalpha"/>
    <property type="match status" value="1"/>
</dbReference>
<dbReference type="PROSITE" id="PS00399">
    <property type="entry name" value="SUCCINYL_COA_LIG_2"/>
    <property type="match status" value="1"/>
</dbReference>
<proteinExistence type="inferred from homology"/>
<dbReference type="PANTHER" id="PTHR11117:SF2">
    <property type="entry name" value="SUCCINATE--COA LIGASE [ADP_GDP-FORMING] SUBUNIT ALPHA, MITOCHONDRIAL"/>
    <property type="match status" value="1"/>
</dbReference>
<evidence type="ECO:0000256" key="2">
    <source>
        <dbReference type="ARBA" id="ARBA00022532"/>
    </source>
</evidence>
<dbReference type="Gene3D" id="3.40.50.720">
    <property type="entry name" value="NAD(P)-binding Rossmann-like Domain"/>
    <property type="match status" value="1"/>
</dbReference>
<dbReference type="FunFam" id="3.40.50.720:FF:000277">
    <property type="entry name" value="Succinate--CoA ligase [ADP-forming] subunit alpha"/>
    <property type="match status" value="1"/>
</dbReference>
<comment type="caution">
    <text evidence="10">The sequence shown here is derived from an EMBL/GenBank/DDBJ whole genome shotgun (WGS) entry which is preliminary data.</text>
</comment>
<evidence type="ECO:0000256" key="5">
    <source>
        <dbReference type="HAMAP-Rule" id="MF_01988"/>
    </source>
</evidence>
<feature type="active site" description="Tele-phosphohistidine intermediate" evidence="5 6">
    <location>
        <position position="246"/>
    </location>
</feature>
<dbReference type="GO" id="GO:0009361">
    <property type="term" value="C:succinate-CoA ligase complex (ADP-forming)"/>
    <property type="evidence" value="ECO:0007669"/>
    <property type="project" value="TreeGrafter"/>
</dbReference>
<keyword evidence="11" id="KW-1185">Reference proteome</keyword>
<dbReference type="PRINTS" id="PR01798">
    <property type="entry name" value="SCOASYNTHASE"/>
</dbReference>
<comment type="catalytic activity">
    <reaction evidence="5 8">
        <text>succinate + ATP + CoA = succinyl-CoA + ADP + phosphate</text>
        <dbReference type="Rhea" id="RHEA:17661"/>
        <dbReference type="ChEBI" id="CHEBI:30031"/>
        <dbReference type="ChEBI" id="CHEBI:30616"/>
        <dbReference type="ChEBI" id="CHEBI:43474"/>
        <dbReference type="ChEBI" id="CHEBI:57287"/>
        <dbReference type="ChEBI" id="CHEBI:57292"/>
        <dbReference type="ChEBI" id="CHEBI:456216"/>
        <dbReference type="EC" id="6.2.1.5"/>
    </reaction>
</comment>
<dbReference type="InterPro" id="IPR016102">
    <property type="entry name" value="Succinyl-CoA_synth-like"/>
</dbReference>
<dbReference type="InterPro" id="IPR005811">
    <property type="entry name" value="SUCC_ACL_C"/>
</dbReference>
<comment type="similarity">
    <text evidence="5 7">Belongs to the succinate/malate CoA ligase alpha subunit family.</text>
</comment>
<accession>A0A2A2H291</accession>
<dbReference type="InterPro" id="IPR005810">
    <property type="entry name" value="CoA_lig_alpha"/>
</dbReference>
<keyword evidence="3 5" id="KW-0436">Ligase</keyword>
<feature type="binding site" evidence="5">
    <location>
        <begin position="16"/>
        <end position="19"/>
    </location>
    <ligand>
        <name>CoA</name>
        <dbReference type="ChEBI" id="CHEBI:57287"/>
    </ligand>
</feature>
<comment type="catalytic activity">
    <reaction evidence="1">
        <text>acetate + ATP + CoA = acetyl-CoA + ADP + phosphate</text>
        <dbReference type="Rhea" id="RHEA:15081"/>
        <dbReference type="ChEBI" id="CHEBI:30089"/>
        <dbReference type="ChEBI" id="CHEBI:30616"/>
        <dbReference type="ChEBI" id="CHEBI:43474"/>
        <dbReference type="ChEBI" id="CHEBI:57287"/>
        <dbReference type="ChEBI" id="CHEBI:57288"/>
        <dbReference type="ChEBI" id="CHEBI:456216"/>
        <dbReference type="EC" id="6.2.1.13"/>
    </reaction>
</comment>
<comment type="catalytic activity">
    <reaction evidence="5">
        <text>GTP + succinate + CoA = succinyl-CoA + GDP + phosphate</text>
        <dbReference type="Rhea" id="RHEA:22120"/>
        <dbReference type="ChEBI" id="CHEBI:30031"/>
        <dbReference type="ChEBI" id="CHEBI:37565"/>
        <dbReference type="ChEBI" id="CHEBI:43474"/>
        <dbReference type="ChEBI" id="CHEBI:57287"/>
        <dbReference type="ChEBI" id="CHEBI:57292"/>
        <dbReference type="ChEBI" id="CHEBI:58189"/>
    </reaction>
</comment>
<dbReference type="GO" id="GO:0000166">
    <property type="term" value="F:nucleotide binding"/>
    <property type="evidence" value="ECO:0007669"/>
    <property type="project" value="UniProtKB-KW"/>
</dbReference>
<dbReference type="FunFam" id="3.40.50.261:FF:000006">
    <property type="entry name" value="Succinate--CoA ligase [ADP-forming] subunit alpha"/>
    <property type="match status" value="1"/>
</dbReference>
<name>A0A2A2H291_METBR</name>
<dbReference type="PROSITE" id="PS01216">
    <property type="entry name" value="SUCCINYL_COA_LIG_1"/>
    <property type="match status" value="1"/>
</dbReference>
<dbReference type="GO" id="GO:0043758">
    <property type="term" value="F:acetate-CoA ligase (ADP-forming) activity"/>
    <property type="evidence" value="ECO:0007669"/>
    <property type="project" value="UniProtKB-EC"/>
</dbReference>
<dbReference type="RefSeq" id="WP_069582958.1">
    <property type="nucleotide sequence ID" value="NZ_LMVM01000038.1"/>
</dbReference>
<dbReference type="SUPFAM" id="SSF52210">
    <property type="entry name" value="Succinyl-CoA synthetase domains"/>
    <property type="match status" value="1"/>
</dbReference>
<dbReference type="GO" id="GO:0004775">
    <property type="term" value="F:succinate-CoA ligase (ADP-forming) activity"/>
    <property type="evidence" value="ECO:0007669"/>
    <property type="project" value="UniProtKB-UniRule"/>
</dbReference>
<dbReference type="OrthoDB" id="55711at2157"/>
<gene>
    <name evidence="5" type="primary">sucD</name>
    <name evidence="10" type="ORF">ASJ80_00885</name>
</gene>
<dbReference type="InterPro" id="IPR033847">
    <property type="entry name" value="Citrt_syn/SCS-alpha_CS"/>
</dbReference>
<comment type="pathway">
    <text evidence="5 8">Carbohydrate metabolism; tricarboxylic acid cycle; succinate from succinyl-CoA (ligase route): step 1/1.</text>
</comment>
<comment type="function">
    <text evidence="5 8">Succinyl-CoA synthetase functions in the citric acid cycle (TCA), coupling the hydrolysis of succinyl-CoA to the synthesis of either ATP or GTP and thus represents the only step of substrate-level phosphorylation in the TCA. The alpha subunit of the enzyme binds the substrates coenzyme A and phosphate, while succinate binding and nucleotide specificity is provided by the beta subunit.</text>
</comment>
<dbReference type="Gene3D" id="3.40.50.261">
    <property type="entry name" value="Succinyl-CoA synthetase domains"/>
    <property type="match status" value="1"/>
</dbReference>
<feature type="binding site" evidence="5">
    <location>
        <position position="158"/>
    </location>
    <ligand>
        <name>substrate</name>
        <note>ligand shared with subunit beta</note>
    </ligand>
</feature>
<dbReference type="InterPro" id="IPR017440">
    <property type="entry name" value="Cit_synth/succinyl-CoA_lig_AS"/>
</dbReference>